<feature type="domain" description="DDE-1" evidence="2">
    <location>
        <begin position="1"/>
        <end position="64"/>
    </location>
</feature>
<sequence length="126" mass="13593">MDTANFTEWFITIVVPWARKREGMKALISDNLSSHISPHVIEKCEQLNIAFILLPPNSIDKLQVQTLDRDESPSTSNGGQPVHGPTTSSTSTSVASNSNDQPTPGSSSQSRTSPQHESNSSDSVSN</sequence>
<evidence type="ECO:0000259" key="2">
    <source>
        <dbReference type="Pfam" id="PF03184"/>
    </source>
</evidence>
<evidence type="ECO:0000313" key="3">
    <source>
        <dbReference type="EMBL" id="GFO48664.1"/>
    </source>
</evidence>
<comment type="caution">
    <text evidence="3">The sequence shown here is derived from an EMBL/GenBank/DDBJ whole genome shotgun (WGS) entry which is preliminary data.</text>
</comment>
<dbReference type="Gene3D" id="3.30.420.10">
    <property type="entry name" value="Ribonuclease H-like superfamily/Ribonuclease H"/>
    <property type="match status" value="1"/>
</dbReference>
<dbReference type="Proteomes" id="UP000735302">
    <property type="component" value="Unassembled WGS sequence"/>
</dbReference>
<dbReference type="AlphaFoldDB" id="A0AAV4DX62"/>
<proteinExistence type="predicted"/>
<accession>A0AAV4DX62</accession>
<gene>
    <name evidence="3" type="ORF">PoB_007516900</name>
</gene>
<evidence type="ECO:0000313" key="4">
    <source>
        <dbReference type="Proteomes" id="UP000735302"/>
    </source>
</evidence>
<dbReference type="EMBL" id="BLXT01008440">
    <property type="protein sequence ID" value="GFO48664.1"/>
    <property type="molecule type" value="Genomic_DNA"/>
</dbReference>
<organism evidence="3 4">
    <name type="scientific">Plakobranchus ocellatus</name>
    <dbReference type="NCBI Taxonomy" id="259542"/>
    <lineage>
        <taxon>Eukaryota</taxon>
        <taxon>Metazoa</taxon>
        <taxon>Spiralia</taxon>
        <taxon>Lophotrochozoa</taxon>
        <taxon>Mollusca</taxon>
        <taxon>Gastropoda</taxon>
        <taxon>Heterobranchia</taxon>
        <taxon>Euthyneura</taxon>
        <taxon>Panpulmonata</taxon>
        <taxon>Sacoglossa</taxon>
        <taxon>Placobranchoidea</taxon>
        <taxon>Plakobranchidae</taxon>
        <taxon>Plakobranchus</taxon>
    </lineage>
</organism>
<feature type="region of interest" description="Disordered" evidence="1">
    <location>
        <begin position="63"/>
        <end position="126"/>
    </location>
</feature>
<protein>
    <submittedName>
        <fullName evidence="3">Tigger transposable element-derived protein 2</fullName>
    </submittedName>
</protein>
<dbReference type="InterPro" id="IPR004875">
    <property type="entry name" value="DDE_SF_endonuclease_dom"/>
</dbReference>
<dbReference type="InterPro" id="IPR036397">
    <property type="entry name" value="RNaseH_sf"/>
</dbReference>
<feature type="compositionally biased region" description="Polar residues" evidence="1">
    <location>
        <begin position="94"/>
        <end position="126"/>
    </location>
</feature>
<dbReference type="Pfam" id="PF03184">
    <property type="entry name" value="DDE_1"/>
    <property type="match status" value="1"/>
</dbReference>
<name>A0AAV4DX62_9GAST</name>
<evidence type="ECO:0000256" key="1">
    <source>
        <dbReference type="SAM" id="MobiDB-lite"/>
    </source>
</evidence>
<dbReference type="GO" id="GO:0003676">
    <property type="term" value="F:nucleic acid binding"/>
    <property type="evidence" value="ECO:0007669"/>
    <property type="project" value="InterPro"/>
</dbReference>
<reference evidence="3 4" key="1">
    <citation type="journal article" date="2021" name="Elife">
        <title>Chloroplast acquisition without the gene transfer in kleptoplastic sea slugs, Plakobranchus ocellatus.</title>
        <authorList>
            <person name="Maeda T."/>
            <person name="Takahashi S."/>
            <person name="Yoshida T."/>
            <person name="Shimamura S."/>
            <person name="Takaki Y."/>
            <person name="Nagai Y."/>
            <person name="Toyoda A."/>
            <person name="Suzuki Y."/>
            <person name="Arimoto A."/>
            <person name="Ishii H."/>
            <person name="Satoh N."/>
            <person name="Nishiyama T."/>
            <person name="Hasebe M."/>
            <person name="Maruyama T."/>
            <person name="Minagawa J."/>
            <person name="Obokata J."/>
            <person name="Shigenobu S."/>
        </authorList>
    </citation>
    <scope>NUCLEOTIDE SEQUENCE [LARGE SCALE GENOMIC DNA]</scope>
</reference>
<keyword evidence="4" id="KW-1185">Reference proteome</keyword>